<dbReference type="GO" id="GO:0006935">
    <property type="term" value="P:chemotaxis"/>
    <property type="evidence" value="ECO:0007669"/>
    <property type="project" value="InterPro"/>
</dbReference>
<evidence type="ECO:0000313" key="3">
    <source>
        <dbReference type="Proteomes" id="UP000095401"/>
    </source>
</evidence>
<dbReference type="Gene3D" id="2.30.30.40">
    <property type="entry name" value="SH3 Domains"/>
    <property type="match status" value="1"/>
</dbReference>
<dbReference type="AlphaFoldDB" id="A0A1D8IPL2"/>
<proteinExistence type="predicted"/>
<evidence type="ECO:0000259" key="1">
    <source>
        <dbReference type="PROSITE" id="PS50851"/>
    </source>
</evidence>
<dbReference type="Gene3D" id="2.40.50.180">
    <property type="entry name" value="CheA-289, Domain 4"/>
    <property type="match status" value="1"/>
</dbReference>
<dbReference type="Pfam" id="PF01584">
    <property type="entry name" value="CheW"/>
    <property type="match status" value="1"/>
</dbReference>
<dbReference type="Proteomes" id="UP000095401">
    <property type="component" value="Chromosome"/>
</dbReference>
<gene>
    <name evidence="2" type="ORF">BI364_11210</name>
</gene>
<feature type="domain" description="CheW-like" evidence="1">
    <location>
        <begin position="93"/>
        <end position="239"/>
    </location>
</feature>
<keyword evidence="3" id="KW-1185">Reference proteome</keyword>
<reference evidence="3" key="1">
    <citation type="submission" date="2016-09" db="EMBL/GenBank/DDBJ databases">
        <title>Acidihalobacter prosperus F5.</title>
        <authorList>
            <person name="Khaleque H.N."/>
            <person name="Ramsay J.P."/>
            <person name="Kaksonen A.H."/>
            <person name="Boxall N.J."/>
            <person name="Watkin E.L.J."/>
        </authorList>
    </citation>
    <scope>NUCLEOTIDE SEQUENCE [LARGE SCALE GENOMIC DNA]</scope>
    <source>
        <strain evidence="3">F5</strain>
    </source>
</reference>
<dbReference type="KEGG" id="aprs:BI364_11210"/>
<dbReference type="InterPro" id="IPR002545">
    <property type="entry name" value="CheW-lke_dom"/>
</dbReference>
<dbReference type="EMBL" id="CP017415">
    <property type="protein sequence ID" value="AOU98448.1"/>
    <property type="molecule type" value="Genomic_DNA"/>
</dbReference>
<evidence type="ECO:0000313" key="2">
    <source>
        <dbReference type="EMBL" id="AOU98448.1"/>
    </source>
</evidence>
<sequence length="244" mass="26452">MDKTQAKVGALFTQELALSAYLDGLLNPSAEVAVAPAPVAELVPLPSPVPTPLPTEPAVKPGMALVPTVTSQVVVTPAPVERLKAVPEWAEQGFECLLFFVGGLKLAVPLVKLTRIIPWGEHVTQTPGRPPWFMGLMSFDGRQAGIIDTAKLVFPRDRLSQREEQVRNGEADGIYSRILMVEDGRWGLCCDRVDAVVSLQADAVRWRTERTSRRWLAGTVTSQMCALLDIESLAAEITQSGRGG</sequence>
<protein>
    <recommendedName>
        <fullName evidence="1">CheW-like domain-containing protein</fullName>
    </recommendedName>
</protein>
<dbReference type="RefSeq" id="WP_070078809.1">
    <property type="nucleotide sequence ID" value="NZ_CP017415.1"/>
</dbReference>
<dbReference type="PROSITE" id="PS50851">
    <property type="entry name" value="CHEW"/>
    <property type="match status" value="1"/>
</dbReference>
<organism evidence="2 3">
    <name type="scientific">Acidihalobacter yilgarnensis</name>
    <dbReference type="NCBI Taxonomy" id="2819280"/>
    <lineage>
        <taxon>Bacteria</taxon>
        <taxon>Pseudomonadati</taxon>
        <taxon>Pseudomonadota</taxon>
        <taxon>Gammaproteobacteria</taxon>
        <taxon>Chromatiales</taxon>
        <taxon>Ectothiorhodospiraceae</taxon>
        <taxon>Acidihalobacter</taxon>
    </lineage>
</organism>
<accession>A0A1D8IPL2</accession>
<dbReference type="SMART" id="SM00260">
    <property type="entry name" value="CheW"/>
    <property type="match status" value="1"/>
</dbReference>
<dbReference type="SUPFAM" id="SSF50341">
    <property type="entry name" value="CheW-like"/>
    <property type="match status" value="1"/>
</dbReference>
<dbReference type="InterPro" id="IPR036061">
    <property type="entry name" value="CheW-like_dom_sf"/>
</dbReference>
<dbReference type="GO" id="GO:0007165">
    <property type="term" value="P:signal transduction"/>
    <property type="evidence" value="ECO:0007669"/>
    <property type="project" value="InterPro"/>
</dbReference>
<name>A0A1D8IPL2_9GAMM</name>